<sequence length="92" mass="10917">MLRKKNKQVFFEGKDVADLKSQVADYFKQNISQRYNMLSFHFVSKHSLLLDYLDEYLWTEMIEHIVSGQTLVDVNCHEDEKVEKVELTVFVS</sequence>
<dbReference type="AlphaFoldDB" id="A0AAE3XPJ3"/>
<gene>
    <name evidence="1" type="ORF">HNQ88_002733</name>
</gene>
<name>A0AAE3XPJ3_9BACT</name>
<evidence type="ECO:0000313" key="1">
    <source>
        <dbReference type="EMBL" id="MDR6239685.1"/>
    </source>
</evidence>
<dbReference type="Proteomes" id="UP001185092">
    <property type="component" value="Unassembled WGS sequence"/>
</dbReference>
<reference evidence="1" key="1">
    <citation type="submission" date="2023-07" db="EMBL/GenBank/DDBJ databases">
        <title>Genomic Encyclopedia of Type Strains, Phase IV (KMG-IV): sequencing the most valuable type-strain genomes for metagenomic binning, comparative biology and taxonomic classification.</title>
        <authorList>
            <person name="Goeker M."/>
        </authorList>
    </citation>
    <scope>NUCLEOTIDE SEQUENCE</scope>
    <source>
        <strain evidence="1">DSM 26174</strain>
    </source>
</reference>
<comment type="caution">
    <text evidence="1">The sequence shown here is derived from an EMBL/GenBank/DDBJ whole genome shotgun (WGS) entry which is preliminary data.</text>
</comment>
<organism evidence="1 2">
    <name type="scientific">Aureibacter tunicatorum</name>
    <dbReference type="NCBI Taxonomy" id="866807"/>
    <lineage>
        <taxon>Bacteria</taxon>
        <taxon>Pseudomonadati</taxon>
        <taxon>Bacteroidota</taxon>
        <taxon>Cytophagia</taxon>
        <taxon>Cytophagales</taxon>
        <taxon>Persicobacteraceae</taxon>
        <taxon>Aureibacter</taxon>
    </lineage>
</organism>
<evidence type="ECO:0000313" key="2">
    <source>
        <dbReference type="Proteomes" id="UP001185092"/>
    </source>
</evidence>
<accession>A0AAE3XPJ3</accession>
<keyword evidence="2" id="KW-1185">Reference proteome</keyword>
<proteinExistence type="predicted"/>
<dbReference type="RefSeq" id="WP_309939429.1">
    <property type="nucleotide sequence ID" value="NZ_AP025305.1"/>
</dbReference>
<protein>
    <submittedName>
        <fullName evidence="1">Uncharacterized protein</fullName>
    </submittedName>
</protein>
<dbReference type="EMBL" id="JAVDQD010000003">
    <property type="protein sequence ID" value="MDR6239685.1"/>
    <property type="molecule type" value="Genomic_DNA"/>
</dbReference>